<accession>A0A378PT87</accession>
<evidence type="ECO:0000313" key="2">
    <source>
        <dbReference type="Proteomes" id="UP000255234"/>
    </source>
</evidence>
<dbReference type="Proteomes" id="UP000255234">
    <property type="component" value="Unassembled WGS sequence"/>
</dbReference>
<dbReference type="EMBL" id="UGPP01000002">
    <property type="protein sequence ID" value="STY91778.1"/>
    <property type="molecule type" value="Genomic_DNA"/>
</dbReference>
<reference evidence="1 2" key="1">
    <citation type="submission" date="2018-06" db="EMBL/GenBank/DDBJ databases">
        <authorList>
            <consortium name="Pathogen Informatics"/>
            <person name="Doyle S."/>
        </authorList>
    </citation>
    <scope>NUCLEOTIDE SEQUENCE [LARGE SCALE GENOMIC DNA]</scope>
    <source>
        <strain evidence="1 2">NCTC10571</strain>
    </source>
</reference>
<name>A0A378PT87_9FIRM</name>
<organism evidence="1 2">
    <name type="scientific">Megamonas hypermegale</name>
    <dbReference type="NCBI Taxonomy" id="158847"/>
    <lineage>
        <taxon>Bacteria</taxon>
        <taxon>Bacillati</taxon>
        <taxon>Bacillota</taxon>
        <taxon>Negativicutes</taxon>
        <taxon>Selenomonadales</taxon>
        <taxon>Selenomonadaceae</taxon>
        <taxon>Megamonas</taxon>
    </lineage>
</organism>
<proteinExistence type="predicted"/>
<evidence type="ECO:0000313" key="1">
    <source>
        <dbReference type="EMBL" id="STY91778.1"/>
    </source>
</evidence>
<dbReference type="AlphaFoldDB" id="A0A378PT87"/>
<gene>
    <name evidence="1" type="ORF">NCTC10571_02599</name>
</gene>
<dbReference type="RefSeq" id="WP_115152432.1">
    <property type="nucleotide sequence ID" value="NZ_UGPP01000002.1"/>
</dbReference>
<protein>
    <submittedName>
        <fullName evidence="1">Uncharacterized protein</fullName>
    </submittedName>
</protein>
<sequence length="186" mass="21082">MVNTETLSINELQVLEQNLKEVLYNNFSEILFRVNYSGQLSELLNVLGLESLLPYQRVNSKKQGVILVIGQSEVKQNKLLAVAKELGFDKNRFEFCLDYNEAKTFPYRKMQYSPKYSAVLVGAMPHSVKDKGDFSSMITAMEKQEGYPPVIRMGSNELKITKSNFEQALKGLLNQNLLRGGLCEGF</sequence>